<dbReference type="Proteomes" id="UP000791440">
    <property type="component" value="Unassembled WGS sequence"/>
</dbReference>
<reference evidence="3" key="1">
    <citation type="journal article" date="2016" name="Insect Biochem. Mol. Biol.">
        <title>Multifaceted biological insights from a draft genome sequence of the tobacco hornworm moth, Manduca sexta.</title>
        <authorList>
            <person name="Kanost M.R."/>
            <person name="Arrese E.L."/>
            <person name="Cao X."/>
            <person name="Chen Y.R."/>
            <person name="Chellapilla S."/>
            <person name="Goldsmith M.R."/>
            <person name="Grosse-Wilde E."/>
            <person name="Heckel D.G."/>
            <person name="Herndon N."/>
            <person name="Jiang H."/>
            <person name="Papanicolaou A."/>
            <person name="Qu J."/>
            <person name="Soulages J.L."/>
            <person name="Vogel H."/>
            <person name="Walters J."/>
            <person name="Waterhouse R.M."/>
            <person name="Ahn S.J."/>
            <person name="Almeida F.C."/>
            <person name="An C."/>
            <person name="Aqrawi P."/>
            <person name="Bretschneider A."/>
            <person name="Bryant W.B."/>
            <person name="Bucks S."/>
            <person name="Chao H."/>
            <person name="Chevignon G."/>
            <person name="Christen J.M."/>
            <person name="Clarke D.F."/>
            <person name="Dittmer N.T."/>
            <person name="Ferguson L.C.F."/>
            <person name="Garavelou S."/>
            <person name="Gordon K.H.J."/>
            <person name="Gunaratna R.T."/>
            <person name="Han Y."/>
            <person name="Hauser F."/>
            <person name="He Y."/>
            <person name="Heidel-Fischer H."/>
            <person name="Hirsh A."/>
            <person name="Hu Y."/>
            <person name="Jiang H."/>
            <person name="Kalra D."/>
            <person name="Klinner C."/>
            <person name="Konig C."/>
            <person name="Kovar C."/>
            <person name="Kroll A.R."/>
            <person name="Kuwar S.S."/>
            <person name="Lee S.L."/>
            <person name="Lehman R."/>
            <person name="Li K."/>
            <person name="Li Z."/>
            <person name="Liang H."/>
            <person name="Lovelace S."/>
            <person name="Lu Z."/>
            <person name="Mansfield J.H."/>
            <person name="McCulloch K.J."/>
            <person name="Mathew T."/>
            <person name="Morton B."/>
            <person name="Muzny D.M."/>
            <person name="Neunemann D."/>
            <person name="Ongeri F."/>
            <person name="Pauchet Y."/>
            <person name="Pu L.L."/>
            <person name="Pyrousis I."/>
            <person name="Rao X.J."/>
            <person name="Redding A."/>
            <person name="Roesel C."/>
            <person name="Sanchez-Gracia A."/>
            <person name="Schaack S."/>
            <person name="Shukla A."/>
            <person name="Tetreau G."/>
            <person name="Wang Y."/>
            <person name="Xiong G.H."/>
            <person name="Traut W."/>
            <person name="Walsh T.K."/>
            <person name="Worley K.C."/>
            <person name="Wu D."/>
            <person name="Wu W."/>
            <person name="Wu Y.Q."/>
            <person name="Zhang X."/>
            <person name="Zou Z."/>
            <person name="Zucker H."/>
            <person name="Briscoe A.D."/>
            <person name="Burmester T."/>
            <person name="Clem R.J."/>
            <person name="Feyereisen R."/>
            <person name="Grimmelikhuijzen C.J.P."/>
            <person name="Hamodrakas S.J."/>
            <person name="Hansson B.S."/>
            <person name="Huguet E."/>
            <person name="Jermiin L.S."/>
            <person name="Lan Q."/>
            <person name="Lehman H.K."/>
            <person name="Lorenzen M."/>
            <person name="Merzendorfer H."/>
            <person name="Michalopoulos I."/>
            <person name="Morton D.B."/>
            <person name="Muthukrishnan S."/>
            <person name="Oakeshott J.G."/>
            <person name="Palmer W."/>
            <person name="Park Y."/>
            <person name="Passarelli A.L."/>
            <person name="Rozas J."/>
            <person name="Schwartz L.M."/>
            <person name="Smith W."/>
            <person name="Southgate A."/>
            <person name="Vilcinskas A."/>
            <person name="Vogt R."/>
            <person name="Wang P."/>
            <person name="Werren J."/>
            <person name="Yu X.Q."/>
            <person name="Zhou J.J."/>
            <person name="Brown S.J."/>
            <person name="Scherer S.E."/>
            <person name="Richards S."/>
            <person name="Blissard G.W."/>
        </authorList>
    </citation>
    <scope>NUCLEOTIDE SEQUENCE</scope>
</reference>
<feature type="compositionally biased region" description="Polar residues" evidence="1">
    <location>
        <begin position="514"/>
        <end position="529"/>
    </location>
</feature>
<comment type="caution">
    <text evidence="3">The sequence shown here is derived from an EMBL/GenBank/DDBJ whole genome shotgun (WGS) entry which is preliminary data.</text>
</comment>
<feature type="region of interest" description="Disordered" evidence="1">
    <location>
        <begin position="913"/>
        <end position="936"/>
    </location>
</feature>
<feature type="domain" description="SEC23-DDH2 WWE" evidence="2">
    <location>
        <begin position="835"/>
        <end position="868"/>
    </location>
</feature>
<evidence type="ECO:0000313" key="3">
    <source>
        <dbReference type="EMBL" id="KAG6465402.1"/>
    </source>
</evidence>
<gene>
    <name evidence="3" type="ORF">O3G_MSEX015127</name>
</gene>
<dbReference type="GO" id="GO:0030134">
    <property type="term" value="C:COPII-coated ER to Golgi transport vesicle"/>
    <property type="evidence" value="ECO:0007669"/>
    <property type="project" value="TreeGrafter"/>
</dbReference>
<dbReference type="GO" id="GO:0004620">
    <property type="term" value="F:phospholipase activity"/>
    <property type="evidence" value="ECO:0007669"/>
    <property type="project" value="TreeGrafter"/>
</dbReference>
<feature type="compositionally biased region" description="Basic and acidic residues" evidence="1">
    <location>
        <begin position="1"/>
        <end position="18"/>
    </location>
</feature>
<dbReference type="PANTHER" id="PTHR23509">
    <property type="entry name" value="PA-PL1 PHOSPHOLIPASE FAMILY"/>
    <property type="match status" value="1"/>
</dbReference>
<feature type="region of interest" description="Disordered" evidence="1">
    <location>
        <begin position="345"/>
        <end position="380"/>
    </location>
</feature>
<protein>
    <recommendedName>
        <fullName evidence="2">SEC23-DDH2 WWE domain-containing protein</fullName>
    </recommendedName>
</protein>
<dbReference type="InterPro" id="IPR057825">
    <property type="entry name" value="WWE_SEC23-DDH2"/>
</dbReference>
<dbReference type="Pfam" id="PF23464">
    <property type="entry name" value="WWE_3"/>
    <property type="match status" value="1"/>
</dbReference>
<feature type="region of interest" description="Disordered" evidence="1">
    <location>
        <begin position="640"/>
        <end position="663"/>
    </location>
</feature>
<feature type="compositionally biased region" description="Polar residues" evidence="1">
    <location>
        <begin position="360"/>
        <end position="372"/>
    </location>
</feature>
<keyword evidence="4" id="KW-1185">Reference proteome</keyword>
<feature type="non-terminal residue" evidence="3">
    <location>
        <position position="964"/>
    </location>
</feature>
<feature type="region of interest" description="Disordered" evidence="1">
    <location>
        <begin position="1"/>
        <end position="41"/>
    </location>
</feature>
<dbReference type="EMBL" id="JH669505">
    <property type="protein sequence ID" value="KAG6465402.1"/>
    <property type="molecule type" value="Genomic_DNA"/>
</dbReference>
<sequence length="964" mass="105147">MLSLKSREVTPDEREKEVPQVVQDVPTPLKEPPIGGGGNFRISAKKKYAQIPGLSSGGQQTGVNPIQPPTMPDNTQKGNESHINFFTEAPQNIYPNIGYGNANVGSNFGNQNVFSPNVGQIEVNTNVKDGFNAKESGLNVKDEFNVAQVNLNFAEPKEIGANMFAQKDGNPLPPSQYPVQGSTPVIPPPPMFSNRRDGQSAGKSVLPPSVARRISANHPIMKPQVSATTVIDNIFVPTFDQTNVQTSASQALPPMPQESSKPPIFVPTFPASSENVPIMPMPIGQSNVSSQAPKPPIGPSFAQTLDSNIHTSESKTSQPELSAVPMFTPTSSFAKDFGPPLSGISANVSQASKPPIGSTFPPTLQSTISAPESKTPRPELSSVPMFALTSSFEDAPPISSSTGPSIFTPTLPPNTFSSASTATGPSIFTPSLPPKTTSESTSASEQIPMFAANISGATGSSIFSPTLPPAPVSTVASQPEVPMYSNPTIFDPTKAAQPSANIGPSHQPAPPTFFNPQHKPQMTQENTPETKPLIEPPKSTGISNYRMTKKRPQYYSGPIEGVGAIKLLDDEDKEMNPRNYGWSDPDSYSTKALSDHDYSFKLDPNSIGFFGNNSLFFDNVPNNASDEIKAELKNSHEDMLTRQVSVPSAPPAEDDTKSDETGGLDVHSIEQDAKKDFPIYEEFVIEPSETDDDKIEYKEREKSEDPIPEIDSFTNRVERFKKMEEHVEPEEIFDKKCLFDIKPKNSPAISIASYFDTGNYAAETHYRNSLNSPSTNFHFSPANIPMRIPPGFEEEYHRRMSGISVQDKMELERLKLDIHYIPETSTQTPHTATATRLLLPNNELVVMHGPSVMVHFLNSGAADAFSAPPLFAFGKRVYRNPPKIRVARDQPSKMDHLILLVHGAGEYRSQKEKIQSTSRPRVVRRGHDESEIEDTEPSSIDHLLLLCHGVGSACDMRFRSVEEV</sequence>
<feature type="region of interest" description="Disordered" evidence="1">
    <location>
        <begin position="497"/>
        <end position="544"/>
    </location>
</feature>
<feature type="region of interest" description="Disordered" evidence="1">
    <location>
        <begin position="394"/>
        <end position="440"/>
    </location>
</feature>
<dbReference type="PANTHER" id="PTHR23509:SF10">
    <property type="entry name" value="LD21067P"/>
    <property type="match status" value="1"/>
</dbReference>
<organism evidence="3 4">
    <name type="scientific">Manduca sexta</name>
    <name type="common">Tobacco hawkmoth</name>
    <name type="synonym">Tobacco hornworm</name>
    <dbReference type="NCBI Taxonomy" id="7130"/>
    <lineage>
        <taxon>Eukaryota</taxon>
        <taxon>Metazoa</taxon>
        <taxon>Ecdysozoa</taxon>
        <taxon>Arthropoda</taxon>
        <taxon>Hexapoda</taxon>
        <taxon>Insecta</taxon>
        <taxon>Pterygota</taxon>
        <taxon>Neoptera</taxon>
        <taxon>Endopterygota</taxon>
        <taxon>Lepidoptera</taxon>
        <taxon>Glossata</taxon>
        <taxon>Ditrysia</taxon>
        <taxon>Bombycoidea</taxon>
        <taxon>Sphingidae</taxon>
        <taxon>Sphinginae</taxon>
        <taxon>Sphingini</taxon>
        <taxon>Manduca</taxon>
    </lineage>
</organism>
<dbReference type="InterPro" id="IPR058055">
    <property type="entry name" value="PA-PLA1"/>
</dbReference>
<evidence type="ECO:0000256" key="1">
    <source>
        <dbReference type="SAM" id="MobiDB-lite"/>
    </source>
</evidence>
<accession>A0A921ZWA4</accession>
<evidence type="ECO:0000259" key="2">
    <source>
        <dbReference type="Pfam" id="PF23464"/>
    </source>
</evidence>
<name>A0A921ZWA4_MANSE</name>
<reference evidence="3" key="2">
    <citation type="submission" date="2020-12" db="EMBL/GenBank/DDBJ databases">
        <authorList>
            <person name="Kanost M."/>
        </authorList>
    </citation>
    <scope>NUCLEOTIDE SEQUENCE</scope>
</reference>
<proteinExistence type="predicted"/>
<dbReference type="AlphaFoldDB" id="A0A921ZWA4"/>
<evidence type="ECO:0000313" key="4">
    <source>
        <dbReference type="Proteomes" id="UP000791440"/>
    </source>
</evidence>